<evidence type="ECO:0000313" key="4">
    <source>
        <dbReference type="Proteomes" id="UP000616114"/>
    </source>
</evidence>
<dbReference type="EMBL" id="BMFY01000005">
    <property type="protein sequence ID" value="GGA13400.1"/>
    <property type="molecule type" value="Genomic_DNA"/>
</dbReference>
<organism evidence="3 4">
    <name type="scientific">Sediminivirga luteola</name>
    <dbReference type="NCBI Taxonomy" id="1774748"/>
    <lineage>
        <taxon>Bacteria</taxon>
        <taxon>Bacillati</taxon>
        <taxon>Actinomycetota</taxon>
        <taxon>Actinomycetes</taxon>
        <taxon>Micrococcales</taxon>
        <taxon>Brevibacteriaceae</taxon>
        <taxon>Sediminivirga</taxon>
    </lineage>
</organism>
<keyword evidence="2" id="KW-1133">Transmembrane helix</keyword>
<proteinExistence type="predicted"/>
<feature type="transmembrane region" description="Helical" evidence="2">
    <location>
        <begin position="116"/>
        <end position="137"/>
    </location>
</feature>
<dbReference type="AlphaFoldDB" id="A0A8J2XKX3"/>
<keyword evidence="2" id="KW-0472">Membrane</keyword>
<feature type="compositionally biased region" description="Basic and acidic residues" evidence="1">
    <location>
        <begin position="83"/>
        <end position="92"/>
    </location>
</feature>
<feature type="region of interest" description="Disordered" evidence="1">
    <location>
        <begin position="1"/>
        <end position="110"/>
    </location>
</feature>
<feature type="compositionally biased region" description="Basic and acidic residues" evidence="1">
    <location>
        <begin position="100"/>
        <end position="110"/>
    </location>
</feature>
<name>A0A8J2XKX3_9MICO</name>
<evidence type="ECO:0000313" key="3">
    <source>
        <dbReference type="EMBL" id="GGA13400.1"/>
    </source>
</evidence>
<gene>
    <name evidence="3" type="ORF">GCM10011333_15450</name>
</gene>
<sequence length="139" mass="14199">MTGTSAFVPEYAADASSEVTGATAPDAGPERATDAGSEATGASARGAGPEAAPDAAMPQRRRDRREAEAPKRERRRKAKGRNSRHDVMRAGDGDVGAPEHAPEGGKPDRSARMATAGWALLILVCVAAAVIALGGGLRP</sequence>
<protein>
    <submittedName>
        <fullName evidence="3">Uncharacterized protein</fullName>
    </submittedName>
</protein>
<dbReference type="Proteomes" id="UP000616114">
    <property type="component" value="Unassembled WGS sequence"/>
</dbReference>
<feature type="compositionally biased region" description="Basic residues" evidence="1">
    <location>
        <begin position="72"/>
        <end position="82"/>
    </location>
</feature>
<comment type="caution">
    <text evidence="3">The sequence shown here is derived from an EMBL/GenBank/DDBJ whole genome shotgun (WGS) entry which is preliminary data.</text>
</comment>
<evidence type="ECO:0000256" key="1">
    <source>
        <dbReference type="SAM" id="MobiDB-lite"/>
    </source>
</evidence>
<evidence type="ECO:0000256" key="2">
    <source>
        <dbReference type="SAM" id="Phobius"/>
    </source>
</evidence>
<keyword evidence="2" id="KW-0812">Transmembrane</keyword>
<accession>A0A8J2XKX3</accession>
<reference evidence="3" key="1">
    <citation type="journal article" date="2014" name="Int. J. Syst. Evol. Microbiol.">
        <title>Complete genome sequence of Corynebacterium casei LMG S-19264T (=DSM 44701T), isolated from a smear-ripened cheese.</title>
        <authorList>
            <consortium name="US DOE Joint Genome Institute (JGI-PGF)"/>
            <person name="Walter F."/>
            <person name="Albersmeier A."/>
            <person name="Kalinowski J."/>
            <person name="Ruckert C."/>
        </authorList>
    </citation>
    <scope>NUCLEOTIDE SEQUENCE</scope>
    <source>
        <strain evidence="3">CGMCC 1.12785</strain>
    </source>
</reference>
<keyword evidence="4" id="KW-1185">Reference proteome</keyword>
<reference evidence="3" key="2">
    <citation type="submission" date="2020-09" db="EMBL/GenBank/DDBJ databases">
        <authorList>
            <person name="Sun Q."/>
            <person name="Zhou Y."/>
        </authorList>
    </citation>
    <scope>NUCLEOTIDE SEQUENCE</scope>
    <source>
        <strain evidence="3">CGMCC 1.12785</strain>
    </source>
</reference>